<comment type="caution">
    <text evidence="2">The sequence shown here is derived from an EMBL/GenBank/DDBJ whole genome shotgun (WGS) entry which is preliminary data.</text>
</comment>
<dbReference type="Proteomes" id="UP000823941">
    <property type="component" value="Chromosome 23"/>
</dbReference>
<feature type="compositionally biased region" description="Polar residues" evidence="1">
    <location>
        <begin position="8"/>
        <end position="21"/>
    </location>
</feature>
<gene>
    <name evidence="2" type="ORF">JYU34_017349</name>
</gene>
<protein>
    <recommendedName>
        <fullName evidence="4">Transmembrane protein 183</fullName>
    </recommendedName>
</protein>
<dbReference type="PANTHER" id="PTHR20988:SF2">
    <property type="entry name" value="TRANSMEMBRANE PROTEIN 183A-RELATED"/>
    <property type="match status" value="1"/>
</dbReference>
<evidence type="ECO:0008006" key="4">
    <source>
        <dbReference type="Google" id="ProtNLM"/>
    </source>
</evidence>
<reference evidence="2 3" key="1">
    <citation type="submission" date="2021-06" db="EMBL/GenBank/DDBJ databases">
        <title>A haploid diamondback moth (Plutella xylostella L.) genome assembly resolves 31 chromosomes and identifies a diamide resistance mutation.</title>
        <authorList>
            <person name="Ward C.M."/>
            <person name="Perry K.D."/>
            <person name="Baker G."/>
            <person name="Powis K."/>
            <person name="Heckel D.G."/>
            <person name="Baxter S.W."/>
        </authorList>
    </citation>
    <scope>NUCLEOTIDE SEQUENCE [LARGE SCALE GENOMIC DNA]</scope>
    <source>
        <strain evidence="2 3">LV</strain>
        <tissue evidence="2">Single pupa</tissue>
    </source>
</reference>
<feature type="region of interest" description="Disordered" evidence="1">
    <location>
        <begin position="1"/>
        <end position="33"/>
    </location>
</feature>
<name>A0ABQ7Q101_PLUXY</name>
<evidence type="ECO:0000313" key="3">
    <source>
        <dbReference type="Proteomes" id="UP000823941"/>
    </source>
</evidence>
<dbReference type="InterPro" id="IPR026509">
    <property type="entry name" value="TMEM183"/>
</dbReference>
<dbReference type="PANTHER" id="PTHR20988">
    <property type="entry name" value="TRANSMEMBRANE PROTEIN 183A-RELATED"/>
    <property type="match status" value="1"/>
</dbReference>
<evidence type="ECO:0000256" key="1">
    <source>
        <dbReference type="SAM" id="MobiDB-lite"/>
    </source>
</evidence>
<proteinExistence type="predicted"/>
<keyword evidence="3" id="KW-1185">Reference proteome</keyword>
<dbReference type="EMBL" id="JAHIBW010000023">
    <property type="protein sequence ID" value="KAG7298892.1"/>
    <property type="molecule type" value="Genomic_DNA"/>
</dbReference>
<evidence type="ECO:0000313" key="2">
    <source>
        <dbReference type="EMBL" id="KAG7298892.1"/>
    </source>
</evidence>
<sequence>MPKKKNQCRLNTGDFSINDSANAPKPVSRVKKSTTVENVPPELSWDEIPDDDFDIVEEVNSDGTKNFVYKKKKRSTKCEQENIEDRPGIEYPEIVWYLISKYIKPEDIGRFAGINKVTYAITKRESFWRELYSRYCEHSRSLPASLRLENSFKYYGLRQRVIRALHYTYDVFTKRVVVLSAHDSRPHELVRRRCVNVWYLKCNSYWVVYFKFKKIHPLQKNESSIAVDFIEELGRIDANPEEDSKVLQVTSINFCQVPPLMGMTLSSVSVVLSPGFRHHRMQLGFNSGVHNISRDILPECSVVLDTVLKIAVHDWWNPKYPYFDNQLPTRDEESKPVLKESFFTSCDTDLG</sequence>
<accession>A0ABQ7Q101</accession>
<organism evidence="2 3">
    <name type="scientific">Plutella xylostella</name>
    <name type="common">Diamondback moth</name>
    <name type="synonym">Plutella maculipennis</name>
    <dbReference type="NCBI Taxonomy" id="51655"/>
    <lineage>
        <taxon>Eukaryota</taxon>
        <taxon>Metazoa</taxon>
        <taxon>Ecdysozoa</taxon>
        <taxon>Arthropoda</taxon>
        <taxon>Hexapoda</taxon>
        <taxon>Insecta</taxon>
        <taxon>Pterygota</taxon>
        <taxon>Neoptera</taxon>
        <taxon>Endopterygota</taxon>
        <taxon>Lepidoptera</taxon>
        <taxon>Glossata</taxon>
        <taxon>Ditrysia</taxon>
        <taxon>Yponomeutoidea</taxon>
        <taxon>Plutellidae</taxon>
        <taxon>Plutella</taxon>
    </lineage>
</organism>